<dbReference type="EMBL" id="NHON01000016">
    <property type="protein sequence ID" value="OWJ67154.1"/>
    <property type="molecule type" value="Genomic_DNA"/>
</dbReference>
<dbReference type="OrthoDB" id="9806894at2"/>
<comment type="subcellular location">
    <subcellularLocation>
        <location evidence="1">Membrane</location>
        <topology evidence="1">Multi-pass membrane protein</topology>
    </subcellularLocation>
</comment>
<keyword evidence="8" id="KW-1185">Reference proteome</keyword>
<dbReference type="AlphaFoldDB" id="A0A211ZPQ7"/>
<feature type="compositionally biased region" description="Low complexity" evidence="5">
    <location>
        <begin position="235"/>
        <end position="247"/>
    </location>
</feature>
<evidence type="ECO:0000313" key="7">
    <source>
        <dbReference type="EMBL" id="OWJ67154.1"/>
    </source>
</evidence>
<keyword evidence="4 6" id="KW-0472">Membrane</keyword>
<feature type="compositionally biased region" description="Polar residues" evidence="5">
    <location>
        <begin position="201"/>
        <end position="213"/>
    </location>
</feature>
<comment type="caution">
    <text evidence="7">The sequence shown here is derived from an EMBL/GenBank/DDBJ whole genome shotgun (WGS) entry which is preliminary data.</text>
</comment>
<reference evidence="8" key="1">
    <citation type="submission" date="2017-05" db="EMBL/GenBank/DDBJ databases">
        <authorList>
            <person name="Macchi M."/>
            <person name="Festa S."/>
            <person name="Coppotelli B.M."/>
            <person name="Morelli I.S."/>
        </authorList>
    </citation>
    <scope>NUCLEOTIDE SEQUENCE [LARGE SCALE GENOMIC DNA]</scope>
    <source>
        <strain evidence="8">I</strain>
    </source>
</reference>
<evidence type="ECO:0000256" key="1">
    <source>
        <dbReference type="ARBA" id="ARBA00004141"/>
    </source>
</evidence>
<evidence type="ECO:0000256" key="2">
    <source>
        <dbReference type="ARBA" id="ARBA00022692"/>
    </source>
</evidence>
<dbReference type="GO" id="GO:0016020">
    <property type="term" value="C:membrane"/>
    <property type="evidence" value="ECO:0007669"/>
    <property type="project" value="UniProtKB-SubCell"/>
</dbReference>
<feature type="region of interest" description="Disordered" evidence="5">
    <location>
        <begin position="201"/>
        <end position="265"/>
    </location>
</feature>
<dbReference type="RefSeq" id="WP_088151158.1">
    <property type="nucleotide sequence ID" value="NZ_NHON01000016.1"/>
</dbReference>
<dbReference type="PANTHER" id="PTHR36926">
    <property type="entry name" value="COLICIN V PRODUCTION PROTEIN"/>
    <property type="match status" value="1"/>
</dbReference>
<gene>
    <name evidence="7" type="ORF">BWR60_11515</name>
</gene>
<proteinExistence type="predicted"/>
<accession>A0A211ZPQ7</accession>
<evidence type="ECO:0000313" key="8">
    <source>
        <dbReference type="Proteomes" id="UP000196655"/>
    </source>
</evidence>
<dbReference type="GO" id="GO:0009403">
    <property type="term" value="P:toxin biosynthetic process"/>
    <property type="evidence" value="ECO:0007669"/>
    <property type="project" value="InterPro"/>
</dbReference>
<dbReference type="STRING" id="1122125.GCA_000423185_06546"/>
<feature type="compositionally biased region" description="Pro residues" evidence="5">
    <location>
        <begin position="219"/>
        <end position="234"/>
    </location>
</feature>
<name>A0A211ZPQ7_9PROT</name>
<evidence type="ECO:0000256" key="3">
    <source>
        <dbReference type="ARBA" id="ARBA00022989"/>
    </source>
</evidence>
<dbReference type="Proteomes" id="UP000196655">
    <property type="component" value="Unassembled WGS sequence"/>
</dbReference>
<dbReference type="PANTHER" id="PTHR36926:SF1">
    <property type="entry name" value="COLICIN V PRODUCTION PROTEIN"/>
    <property type="match status" value="1"/>
</dbReference>
<keyword evidence="3 6" id="KW-1133">Transmembrane helix</keyword>
<feature type="transmembrane region" description="Helical" evidence="6">
    <location>
        <begin position="26"/>
        <end position="45"/>
    </location>
</feature>
<dbReference type="InterPro" id="IPR052719">
    <property type="entry name" value="CvpA-like"/>
</dbReference>
<evidence type="ECO:0000256" key="4">
    <source>
        <dbReference type="ARBA" id="ARBA00023136"/>
    </source>
</evidence>
<evidence type="ECO:0000256" key="6">
    <source>
        <dbReference type="SAM" id="Phobius"/>
    </source>
</evidence>
<evidence type="ECO:0008006" key="9">
    <source>
        <dbReference type="Google" id="ProtNLM"/>
    </source>
</evidence>
<keyword evidence="2 6" id="KW-0812">Transmembrane</keyword>
<sequence length="265" mass="27800">MSTGAALLQAAAGVSRRPILDSLPIAAGDIAILIILAISAFLALARGFVAEVLSIAGWLGAALVTLWTYGDAKPYLRQYIQMQLLADILTGVGIFVVALVIFSTISHLIARVVKGSALSAVDRSLGFVFGIVRGAVLVCLAYLLLTWVFPETRRPPWLENARMLPWVQAGAEYLKSLVPQEALAGALDKAKEAAPALTPQTITDPIGSLLNQNQAQPQGQPPAPAPAPAQPQPAQPQQTQPQHVQPAAPAPASPAVTPTPKTSTH</sequence>
<feature type="transmembrane region" description="Helical" evidence="6">
    <location>
        <begin position="89"/>
        <end position="113"/>
    </location>
</feature>
<feature type="transmembrane region" description="Helical" evidence="6">
    <location>
        <begin position="52"/>
        <end position="69"/>
    </location>
</feature>
<feature type="compositionally biased region" description="Low complexity" evidence="5">
    <location>
        <begin position="253"/>
        <end position="265"/>
    </location>
</feature>
<feature type="transmembrane region" description="Helical" evidence="6">
    <location>
        <begin position="125"/>
        <end position="149"/>
    </location>
</feature>
<protein>
    <recommendedName>
        <fullName evidence="9">Colicin V synthesis protein</fullName>
    </recommendedName>
</protein>
<organism evidence="7 8">
    <name type="scientific">Inquilinus limosus</name>
    <dbReference type="NCBI Taxonomy" id="171674"/>
    <lineage>
        <taxon>Bacteria</taxon>
        <taxon>Pseudomonadati</taxon>
        <taxon>Pseudomonadota</taxon>
        <taxon>Alphaproteobacteria</taxon>
        <taxon>Rhodospirillales</taxon>
        <taxon>Rhodospirillaceae</taxon>
        <taxon>Inquilinus</taxon>
    </lineage>
</organism>
<evidence type="ECO:0000256" key="5">
    <source>
        <dbReference type="SAM" id="MobiDB-lite"/>
    </source>
</evidence>
<dbReference type="InterPro" id="IPR003825">
    <property type="entry name" value="Colicin-V_CvpA"/>
</dbReference>
<dbReference type="Pfam" id="PF02674">
    <property type="entry name" value="Colicin_V"/>
    <property type="match status" value="1"/>
</dbReference>